<protein>
    <submittedName>
        <fullName evidence="2">Glutaredoxin-like protein, YruB-family</fullName>
    </submittedName>
</protein>
<dbReference type="PROSITE" id="PS50404">
    <property type="entry name" value="GST_NTER"/>
    <property type="match status" value="1"/>
</dbReference>
<dbReference type="InterPro" id="IPR051548">
    <property type="entry name" value="Grx-like_ET"/>
</dbReference>
<dbReference type="NCBIfam" id="TIGR02196">
    <property type="entry name" value="GlrX_YruB"/>
    <property type="match status" value="1"/>
</dbReference>
<organism evidence="2 3">
    <name type="scientific">Proteiniclasticum ruminis</name>
    <dbReference type="NCBI Taxonomy" id="398199"/>
    <lineage>
        <taxon>Bacteria</taxon>
        <taxon>Bacillati</taxon>
        <taxon>Bacillota</taxon>
        <taxon>Clostridia</taxon>
        <taxon>Eubacteriales</taxon>
        <taxon>Clostridiaceae</taxon>
        <taxon>Proteiniclasticum</taxon>
    </lineage>
</organism>
<dbReference type="InterPro" id="IPR036249">
    <property type="entry name" value="Thioredoxin-like_sf"/>
</dbReference>
<name>A0A1I4ZZM4_9CLOT</name>
<evidence type="ECO:0000259" key="1">
    <source>
        <dbReference type="PROSITE" id="PS50404"/>
    </source>
</evidence>
<accession>A0A1I4ZZM4</accession>
<dbReference type="GO" id="GO:0009055">
    <property type="term" value="F:electron transfer activity"/>
    <property type="evidence" value="ECO:0007669"/>
    <property type="project" value="TreeGrafter"/>
</dbReference>
<dbReference type="CDD" id="cd02976">
    <property type="entry name" value="NrdH"/>
    <property type="match status" value="1"/>
</dbReference>
<dbReference type="Gene3D" id="3.40.30.10">
    <property type="entry name" value="Glutaredoxin"/>
    <property type="match status" value="1"/>
</dbReference>
<sequence>MKKVTVYTTPTCRWCHRVKAYLTEKGVSFEEKDVSRDREAAMEMIKKTNQMGVPVLDIGGEMIVGFDKERINYFLGV</sequence>
<dbReference type="AlphaFoldDB" id="A0A1I4ZZM4"/>
<dbReference type="PANTHER" id="PTHR34386:SF1">
    <property type="entry name" value="GLUTAREDOXIN-LIKE PROTEIN NRDH"/>
    <property type="match status" value="1"/>
</dbReference>
<dbReference type="Proteomes" id="UP000181899">
    <property type="component" value="Unassembled WGS sequence"/>
</dbReference>
<dbReference type="Pfam" id="PF00462">
    <property type="entry name" value="Glutaredoxin"/>
    <property type="match status" value="1"/>
</dbReference>
<reference evidence="2 3" key="1">
    <citation type="submission" date="2016-10" db="EMBL/GenBank/DDBJ databases">
        <authorList>
            <person name="de Groot N.N."/>
        </authorList>
    </citation>
    <scope>NUCLEOTIDE SEQUENCE [LARGE SCALE GENOMIC DNA]</scope>
    <source>
        <strain evidence="2 3">ML2</strain>
    </source>
</reference>
<dbReference type="RefSeq" id="WP_074911281.1">
    <property type="nucleotide sequence ID" value="NZ_FOVK01000002.1"/>
</dbReference>
<dbReference type="InterPro" id="IPR004045">
    <property type="entry name" value="Glutathione_S-Trfase_N"/>
</dbReference>
<evidence type="ECO:0000313" key="2">
    <source>
        <dbReference type="EMBL" id="SFN55685.1"/>
    </source>
</evidence>
<gene>
    <name evidence="2" type="ORF">SAMN04488695_102249</name>
</gene>
<dbReference type="InterPro" id="IPR002109">
    <property type="entry name" value="Glutaredoxin"/>
</dbReference>
<proteinExistence type="predicted"/>
<dbReference type="SUPFAM" id="SSF52833">
    <property type="entry name" value="Thioredoxin-like"/>
    <property type="match status" value="1"/>
</dbReference>
<keyword evidence="3" id="KW-1185">Reference proteome</keyword>
<dbReference type="InterPro" id="IPR011911">
    <property type="entry name" value="GlrX_YruB"/>
</dbReference>
<dbReference type="OrthoDB" id="9795531at2"/>
<dbReference type="GO" id="GO:0045454">
    <property type="term" value="P:cell redox homeostasis"/>
    <property type="evidence" value="ECO:0007669"/>
    <property type="project" value="TreeGrafter"/>
</dbReference>
<feature type="domain" description="GST N-terminal" evidence="1">
    <location>
        <begin position="2"/>
        <end position="77"/>
    </location>
</feature>
<dbReference type="PROSITE" id="PS51354">
    <property type="entry name" value="GLUTAREDOXIN_2"/>
    <property type="match status" value="1"/>
</dbReference>
<evidence type="ECO:0000313" key="3">
    <source>
        <dbReference type="Proteomes" id="UP000181899"/>
    </source>
</evidence>
<dbReference type="PANTHER" id="PTHR34386">
    <property type="entry name" value="GLUTAREDOXIN"/>
    <property type="match status" value="1"/>
</dbReference>
<dbReference type="EMBL" id="FOVK01000002">
    <property type="protein sequence ID" value="SFN55685.1"/>
    <property type="molecule type" value="Genomic_DNA"/>
</dbReference>